<evidence type="ECO:0000313" key="4">
    <source>
        <dbReference type="EMBL" id="RFT62704.1"/>
    </source>
</evidence>
<keyword evidence="6" id="KW-1185">Reference proteome</keyword>
<evidence type="ECO:0000259" key="2">
    <source>
        <dbReference type="Pfam" id="PF08378"/>
    </source>
</evidence>
<gene>
    <name evidence="4" type="ORF">D0U04_27355</name>
    <name evidence="3" type="ORF">DJ93_532</name>
</gene>
<reference evidence="3 5" key="1">
    <citation type="submission" date="2014-04" db="EMBL/GenBank/DDBJ databases">
        <authorList>
            <person name="Bishop-Lilly K.A."/>
            <person name="Broomall S.M."/>
            <person name="Chain P.S."/>
            <person name="Chertkov O."/>
            <person name="Coyne S.R."/>
            <person name="Daligault H.E."/>
            <person name="Davenport K.W."/>
            <person name="Erkkila T."/>
            <person name="Frey K.G."/>
            <person name="Gibbons H.S."/>
            <person name="Gu W."/>
            <person name="Jaissle J."/>
            <person name="Johnson S.L."/>
            <person name="Koroleva G.I."/>
            <person name="Ladner J.T."/>
            <person name="Lo C.-C."/>
            <person name="Minogue T.D."/>
            <person name="Munk C."/>
            <person name="Palacios G.F."/>
            <person name="Redden C.L."/>
            <person name="Rosenzweig C.N."/>
            <person name="Scholz M.B."/>
            <person name="Teshima H."/>
            <person name="Xu Y."/>
        </authorList>
    </citation>
    <scope>NUCLEOTIDE SEQUENCE [LARGE SCALE GENOMIC DNA]</scope>
    <source>
        <strain evidence="3 5">BHP</strain>
    </source>
</reference>
<evidence type="ECO:0000313" key="6">
    <source>
        <dbReference type="Proteomes" id="UP000264294"/>
    </source>
</evidence>
<sequence>MEYVLICVILALLAGVFVLFYKNKQLESENQQLEFEKTKAIETHQSEIAATITEHKEQQDTLKSMEKKKYNDLKVSAAREVENMRMMKNQLAVQHSKERSDMQEKHSNEIHMLQSLMTDLRAYSKNAEEINTHEILHYMKRGFIQQGLVFANELHIIPNVFIRNEKYRGGNKVNDNRIHHLVLCTTGIYVLETKEWKGQLIHGLTKENAGIYSFMIDEIGKYQQEVEKEETFDFITEGTSLTLKIENEGNPAYKVKKLSKVVNNYLKEINPAIIKEEVKPILYFGNEMSESGKEVIDLSNEKFPRLKNREELVTYFKNERLKGNVLYTAQELEEIREIIERMSLMTV</sequence>
<dbReference type="Pfam" id="PF08378">
    <property type="entry name" value="NERD"/>
    <property type="match status" value="1"/>
</dbReference>
<dbReference type="AlphaFoldDB" id="A0A090YWS1"/>
<name>A0A090YWS1_9BACI</name>
<dbReference type="EMBL" id="QVOD01000062">
    <property type="protein sequence ID" value="RFT62704.1"/>
    <property type="molecule type" value="Genomic_DNA"/>
</dbReference>
<dbReference type="Proteomes" id="UP000029389">
    <property type="component" value="Unassembled WGS sequence"/>
</dbReference>
<dbReference type="RefSeq" id="WP_042979185.1">
    <property type="nucleotide sequence ID" value="NZ_JMQC01000008.1"/>
</dbReference>
<dbReference type="EMBL" id="JMQC01000008">
    <property type="protein sequence ID" value="KFN03384.1"/>
    <property type="molecule type" value="Genomic_DNA"/>
</dbReference>
<keyword evidence="1" id="KW-0175">Coiled coil</keyword>
<evidence type="ECO:0000313" key="5">
    <source>
        <dbReference type="Proteomes" id="UP000029389"/>
    </source>
</evidence>
<evidence type="ECO:0000256" key="1">
    <source>
        <dbReference type="SAM" id="Coils"/>
    </source>
</evidence>
<dbReference type="PATRIC" id="fig|1405.8.peg.707"/>
<organism evidence="3 5">
    <name type="scientific">Bacillus clarus</name>
    <dbReference type="NCBI Taxonomy" id="2338372"/>
    <lineage>
        <taxon>Bacteria</taxon>
        <taxon>Bacillati</taxon>
        <taxon>Bacillota</taxon>
        <taxon>Bacilli</taxon>
        <taxon>Bacillales</taxon>
        <taxon>Bacillaceae</taxon>
        <taxon>Bacillus</taxon>
        <taxon>Bacillus cereus group</taxon>
    </lineage>
</organism>
<reference evidence="4 6" key="2">
    <citation type="submission" date="2018-08" db="EMBL/GenBank/DDBJ databases">
        <title>Bacillus clarus sp. nov. strain PS00077A.</title>
        <authorList>
            <person name="Mendez Acevedo M."/>
            <person name="Carroll L."/>
            <person name="Mukherjee M."/>
            <person name="Wiedmann M."/>
            <person name="Kovac J."/>
        </authorList>
    </citation>
    <scope>NUCLEOTIDE SEQUENCE [LARGE SCALE GENOMIC DNA]</scope>
    <source>
        <strain evidence="4 6">PS00077A</strain>
    </source>
</reference>
<feature type="domain" description="NERD" evidence="2">
    <location>
        <begin position="152"/>
        <end position="206"/>
    </location>
</feature>
<protein>
    <submittedName>
        <fullName evidence="4">NERD domain-containing protein</fullName>
    </submittedName>
    <submittedName>
        <fullName evidence="3">Nuclease-related domain protein</fullName>
    </submittedName>
</protein>
<feature type="coiled-coil region" evidence="1">
    <location>
        <begin position="23"/>
        <end position="68"/>
    </location>
</feature>
<proteinExistence type="predicted"/>
<dbReference type="InterPro" id="IPR011528">
    <property type="entry name" value="NERD"/>
</dbReference>
<dbReference type="Proteomes" id="UP000264294">
    <property type="component" value="Unassembled WGS sequence"/>
</dbReference>
<accession>A0A090YWS1</accession>
<comment type="caution">
    <text evidence="3">The sequence shown here is derived from an EMBL/GenBank/DDBJ whole genome shotgun (WGS) entry which is preliminary data.</text>
</comment>
<evidence type="ECO:0000313" key="3">
    <source>
        <dbReference type="EMBL" id="KFN03384.1"/>
    </source>
</evidence>